<dbReference type="EMBL" id="JAYWIO010000001">
    <property type="protein sequence ID" value="KAK7287567.1"/>
    <property type="molecule type" value="Genomic_DNA"/>
</dbReference>
<keyword evidence="1" id="KW-0812">Transmembrane</keyword>
<organism evidence="2 3">
    <name type="scientific">Crotalaria pallida</name>
    <name type="common">Smooth rattlebox</name>
    <name type="synonym">Crotalaria striata</name>
    <dbReference type="NCBI Taxonomy" id="3830"/>
    <lineage>
        <taxon>Eukaryota</taxon>
        <taxon>Viridiplantae</taxon>
        <taxon>Streptophyta</taxon>
        <taxon>Embryophyta</taxon>
        <taxon>Tracheophyta</taxon>
        <taxon>Spermatophyta</taxon>
        <taxon>Magnoliopsida</taxon>
        <taxon>eudicotyledons</taxon>
        <taxon>Gunneridae</taxon>
        <taxon>Pentapetalae</taxon>
        <taxon>rosids</taxon>
        <taxon>fabids</taxon>
        <taxon>Fabales</taxon>
        <taxon>Fabaceae</taxon>
        <taxon>Papilionoideae</taxon>
        <taxon>50 kb inversion clade</taxon>
        <taxon>genistoids sensu lato</taxon>
        <taxon>core genistoids</taxon>
        <taxon>Crotalarieae</taxon>
        <taxon>Crotalaria</taxon>
    </lineage>
</organism>
<protein>
    <submittedName>
        <fullName evidence="2">Uncharacterized protein</fullName>
    </submittedName>
</protein>
<feature type="transmembrane region" description="Helical" evidence="1">
    <location>
        <begin position="69"/>
        <end position="91"/>
    </location>
</feature>
<comment type="caution">
    <text evidence="2">The sequence shown here is derived from an EMBL/GenBank/DDBJ whole genome shotgun (WGS) entry which is preliminary data.</text>
</comment>
<dbReference type="Proteomes" id="UP001372338">
    <property type="component" value="Unassembled WGS sequence"/>
</dbReference>
<dbReference type="AlphaFoldDB" id="A0AAN9P7B9"/>
<reference evidence="2 3" key="1">
    <citation type="submission" date="2024-01" db="EMBL/GenBank/DDBJ databases">
        <title>The genomes of 5 underutilized Papilionoideae crops provide insights into root nodulation and disease resistanc.</title>
        <authorList>
            <person name="Yuan L."/>
        </authorList>
    </citation>
    <scope>NUCLEOTIDE SEQUENCE [LARGE SCALE GENOMIC DNA]</scope>
    <source>
        <strain evidence="2">ZHUSHIDOU_FW_LH</strain>
        <tissue evidence="2">Leaf</tissue>
    </source>
</reference>
<keyword evidence="1" id="KW-1133">Transmembrane helix</keyword>
<sequence>MAQSTHCSISISQGHKAFSSQPFEVSSSLLSSLSPFRSHSPSPAVGPSLISELTTQTLTQFRSPLRLSILFSCRLSLAVSPSPVAVLARHLSPLFGEFDFTNIWGLLLLSFAVVLFVTPRIFPIRA</sequence>
<feature type="transmembrane region" description="Helical" evidence="1">
    <location>
        <begin position="103"/>
        <end position="122"/>
    </location>
</feature>
<evidence type="ECO:0000256" key="1">
    <source>
        <dbReference type="SAM" id="Phobius"/>
    </source>
</evidence>
<evidence type="ECO:0000313" key="3">
    <source>
        <dbReference type="Proteomes" id="UP001372338"/>
    </source>
</evidence>
<name>A0AAN9P7B9_CROPI</name>
<proteinExistence type="predicted"/>
<accession>A0AAN9P7B9</accession>
<evidence type="ECO:0000313" key="2">
    <source>
        <dbReference type="EMBL" id="KAK7287567.1"/>
    </source>
</evidence>
<keyword evidence="3" id="KW-1185">Reference proteome</keyword>
<gene>
    <name evidence="2" type="ORF">RIF29_00848</name>
</gene>
<keyword evidence="1" id="KW-0472">Membrane</keyword>